<dbReference type="RefSeq" id="WP_203767619.1">
    <property type="nucleotide sequence ID" value="NZ_BAAAYJ010000116.1"/>
</dbReference>
<gene>
    <name evidence="1" type="ORF">Ani05nite_22870</name>
</gene>
<name>A0A919MNS3_9ACTN</name>
<organism evidence="1 2">
    <name type="scientific">Actinoplanes nipponensis</name>
    <dbReference type="NCBI Taxonomy" id="135950"/>
    <lineage>
        <taxon>Bacteria</taxon>
        <taxon>Bacillati</taxon>
        <taxon>Actinomycetota</taxon>
        <taxon>Actinomycetes</taxon>
        <taxon>Micromonosporales</taxon>
        <taxon>Micromonosporaceae</taxon>
        <taxon>Actinoplanes</taxon>
    </lineage>
</organism>
<reference evidence="1" key="1">
    <citation type="submission" date="2021-01" db="EMBL/GenBank/DDBJ databases">
        <title>Whole genome shotgun sequence of Actinoplanes nipponensis NBRC 14063.</title>
        <authorList>
            <person name="Komaki H."/>
            <person name="Tamura T."/>
        </authorList>
    </citation>
    <scope>NUCLEOTIDE SEQUENCE</scope>
    <source>
        <strain evidence="1">NBRC 14063</strain>
    </source>
</reference>
<keyword evidence="2" id="KW-1185">Reference proteome</keyword>
<comment type="caution">
    <text evidence="1">The sequence shown here is derived from an EMBL/GenBank/DDBJ whole genome shotgun (WGS) entry which is preliminary data.</text>
</comment>
<evidence type="ECO:0000313" key="2">
    <source>
        <dbReference type="Proteomes" id="UP000647172"/>
    </source>
</evidence>
<dbReference type="Pfam" id="PF06718">
    <property type="entry name" value="DUF1203"/>
    <property type="match status" value="1"/>
</dbReference>
<dbReference type="AlphaFoldDB" id="A0A919MNS3"/>
<accession>A0A919MNS3</accession>
<dbReference type="Proteomes" id="UP000647172">
    <property type="component" value="Unassembled WGS sequence"/>
</dbReference>
<evidence type="ECO:0008006" key="3">
    <source>
        <dbReference type="Google" id="ProtNLM"/>
    </source>
</evidence>
<dbReference type="EMBL" id="BOMQ01000026">
    <property type="protein sequence ID" value="GIE48753.1"/>
    <property type="molecule type" value="Genomic_DNA"/>
</dbReference>
<sequence>MTDTRTAYRITALSPALLDDVRAAATTERHCARGGEPLRCCLRDATPGEGLLLFGYEPPLPESPYREKGAVFAHAAPCPGPPRDLAYPADWYGRPQVLRAYDSRGRIHPASRQHDGRDPVAALAAVLAEPGVVLVHSRNVVYGCYMFAAAAG</sequence>
<evidence type="ECO:0000313" key="1">
    <source>
        <dbReference type="EMBL" id="GIE48753.1"/>
    </source>
</evidence>
<proteinExistence type="predicted"/>
<protein>
    <recommendedName>
        <fullName evidence="3">DUF1203 domain-containing protein</fullName>
    </recommendedName>
</protein>
<dbReference type="InterPro" id="IPR009593">
    <property type="entry name" value="DUF1203"/>
</dbReference>